<dbReference type="AlphaFoldDB" id="A0A9P8VCT0"/>
<comment type="caution">
    <text evidence="2">The sequence shown here is derived from an EMBL/GenBank/DDBJ whole genome shotgun (WGS) entry which is preliminary data.</text>
</comment>
<reference evidence="2" key="1">
    <citation type="journal article" date="2021" name="Nat. Commun.">
        <title>Genetic determinants of endophytism in the Arabidopsis root mycobiome.</title>
        <authorList>
            <person name="Mesny F."/>
            <person name="Miyauchi S."/>
            <person name="Thiergart T."/>
            <person name="Pickel B."/>
            <person name="Atanasova L."/>
            <person name="Karlsson M."/>
            <person name="Huettel B."/>
            <person name="Barry K.W."/>
            <person name="Haridas S."/>
            <person name="Chen C."/>
            <person name="Bauer D."/>
            <person name="Andreopoulos W."/>
            <person name="Pangilinan J."/>
            <person name="LaButti K."/>
            <person name="Riley R."/>
            <person name="Lipzen A."/>
            <person name="Clum A."/>
            <person name="Drula E."/>
            <person name="Henrissat B."/>
            <person name="Kohler A."/>
            <person name="Grigoriev I.V."/>
            <person name="Martin F.M."/>
            <person name="Hacquard S."/>
        </authorList>
    </citation>
    <scope>NUCLEOTIDE SEQUENCE</scope>
    <source>
        <strain evidence="2">MPI-SDFR-AT-0117</strain>
    </source>
</reference>
<feature type="compositionally biased region" description="Basic and acidic residues" evidence="1">
    <location>
        <begin position="127"/>
        <end position="144"/>
    </location>
</feature>
<accession>A0A9P8VCT0</accession>
<evidence type="ECO:0000313" key="2">
    <source>
        <dbReference type="EMBL" id="KAH6689098.1"/>
    </source>
</evidence>
<feature type="region of interest" description="Disordered" evidence="1">
    <location>
        <begin position="122"/>
        <end position="144"/>
    </location>
</feature>
<protein>
    <submittedName>
        <fullName evidence="2">Uncharacterized protein</fullName>
    </submittedName>
</protein>
<gene>
    <name evidence="2" type="ORF">F5X68DRAFT_77242</name>
</gene>
<proteinExistence type="predicted"/>
<sequence length="276" mass="29979">MSEDGHVLLKRLEPLSRIPSDTRGHSVVLFCRLEAGPISAPGVAQRQGRWTRNGYGPVSTAHQVCLEGQVARCFPGIRIEVVAAQGGLVCGNGHDRVMVMVLAVGLGCCWIMTCPDTLSWPGQRSTGHGERQTPRDWGAKGRGGYVDDSRRGREAILLGYRPPSALCVGRSSSNKRQAVCSGNATLTMFIGRACNMPCHRLVIRDSRRVPQRPFSVDQGQQSKAIRVEEEVCSEGCRNAGLGIWLDAVTEGQGHDLRCVSKKQIGASTAKHWPGVW</sequence>
<organism evidence="2 3">
    <name type="scientific">Plectosphaerella plurivora</name>
    <dbReference type="NCBI Taxonomy" id="936078"/>
    <lineage>
        <taxon>Eukaryota</taxon>
        <taxon>Fungi</taxon>
        <taxon>Dikarya</taxon>
        <taxon>Ascomycota</taxon>
        <taxon>Pezizomycotina</taxon>
        <taxon>Sordariomycetes</taxon>
        <taxon>Hypocreomycetidae</taxon>
        <taxon>Glomerellales</taxon>
        <taxon>Plectosphaerellaceae</taxon>
        <taxon>Plectosphaerella</taxon>
    </lineage>
</organism>
<name>A0A9P8VCT0_9PEZI</name>
<keyword evidence="3" id="KW-1185">Reference proteome</keyword>
<dbReference type="EMBL" id="JAGSXJ010000008">
    <property type="protein sequence ID" value="KAH6689098.1"/>
    <property type="molecule type" value="Genomic_DNA"/>
</dbReference>
<evidence type="ECO:0000313" key="3">
    <source>
        <dbReference type="Proteomes" id="UP000770015"/>
    </source>
</evidence>
<dbReference type="Proteomes" id="UP000770015">
    <property type="component" value="Unassembled WGS sequence"/>
</dbReference>
<evidence type="ECO:0000256" key="1">
    <source>
        <dbReference type="SAM" id="MobiDB-lite"/>
    </source>
</evidence>